<name>E2AZ73_CAMFO</name>
<dbReference type="PANTHER" id="PTHR47326">
    <property type="entry name" value="TRANSPOSABLE ELEMENT TC3 TRANSPOSASE-LIKE PROTEIN"/>
    <property type="match status" value="1"/>
</dbReference>
<dbReference type="GO" id="GO:0003676">
    <property type="term" value="F:nucleic acid binding"/>
    <property type="evidence" value="ECO:0007669"/>
    <property type="project" value="InterPro"/>
</dbReference>
<gene>
    <name evidence="1" type="ORF">EAG_01149</name>
</gene>
<dbReference type="PANTHER" id="PTHR47326:SF1">
    <property type="entry name" value="HTH PSQ-TYPE DOMAIN-CONTAINING PROTEIN"/>
    <property type="match status" value="1"/>
</dbReference>
<reference evidence="1 2" key="1">
    <citation type="journal article" date="2010" name="Science">
        <title>Genomic comparison of the ants Camponotus floridanus and Harpegnathos saltator.</title>
        <authorList>
            <person name="Bonasio R."/>
            <person name="Zhang G."/>
            <person name="Ye C."/>
            <person name="Mutti N.S."/>
            <person name="Fang X."/>
            <person name="Qin N."/>
            <person name="Donahue G."/>
            <person name="Yang P."/>
            <person name="Li Q."/>
            <person name="Li C."/>
            <person name="Zhang P."/>
            <person name="Huang Z."/>
            <person name="Berger S.L."/>
            <person name="Reinberg D."/>
            <person name="Wang J."/>
            <person name="Liebig J."/>
        </authorList>
    </citation>
    <scope>NUCLEOTIDE SEQUENCE [LARGE SCALE GENOMIC DNA]</scope>
    <source>
        <strain evidence="2">C129</strain>
    </source>
</reference>
<proteinExistence type="predicted"/>
<sequence>LTPLDYYLWGYLKSKVYRTKPKTIHELIQRIRDEMALIPFETNRKVISTFYQRLAYCQEVNGSHFQHLL</sequence>
<evidence type="ECO:0008006" key="3">
    <source>
        <dbReference type="Google" id="ProtNLM"/>
    </source>
</evidence>
<dbReference type="Proteomes" id="UP000000311">
    <property type="component" value="Unassembled WGS sequence"/>
</dbReference>
<feature type="non-terminal residue" evidence="1">
    <location>
        <position position="1"/>
    </location>
</feature>
<organism evidence="2">
    <name type="scientific">Camponotus floridanus</name>
    <name type="common">Florida carpenter ant</name>
    <dbReference type="NCBI Taxonomy" id="104421"/>
    <lineage>
        <taxon>Eukaryota</taxon>
        <taxon>Metazoa</taxon>
        <taxon>Ecdysozoa</taxon>
        <taxon>Arthropoda</taxon>
        <taxon>Hexapoda</taxon>
        <taxon>Insecta</taxon>
        <taxon>Pterygota</taxon>
        <taxon>Neoptera</taxon>
        <taxon>Endopterygota</taxon>
        <taxon>Hymenoptera</taxon>
        <taxon>Apocrita</taxon>
        <taxon>Aculeata</taxon>
        <taxon>Formicoidea</taxon>
        <taxon>Formicidae</taxon>
        <taxon>Formicinae</taxon>
        <taxon>Camponotus</taxon>
    </lineage>
</organism>
<feature type="non-terminal residue" evidence="1">
    <location>
        <position position="69"/>
    </location>
</feature>
<protein>
    <recommendedName>
        <fullName evidence="3">Histone-lysine N-methyltransferase SETMAR</fullName>
    </recommendedName>
</protein>
<dbReference type="InterPro" id="IPR036397">
    <property type="entry name" value="RNaseH_sf"/>
</dbReference>
<keyword evidence="2" id="KW-1185">Reference proteome</keyword>
<dbReference type="AlphaFoldDB" id="E2AZ73"/>
<dbReference type="OrthoDB" id="9986793at2759"/>
<evidence type="ECO:0000313" key="1">
    <source>
        <dbReference type="EMBL" id="EFN61263.1"/>
    </source>
</evidence>
<dbReference type="Gene3D" id="3.30.420.10">
    <property type="entry name" value="Ribonuclease H-like superfamily/Ribonuclease H"/>
    <property type="match status" value="1"/>
</dbReference>
<dbReference type="InParanoid" id="E2AZ73"/>
<accession>E2AZ73</accession>
<evidence type="ECO:0000313" key="2">
    <source>
        <dbReference type="Proteomes" id="UP000000311"/>
    </source>
</evidence>
<dbReference type="EMBL" id="GL444114">
    <property type="protein sequence ID" value="EFN61263.1"/>
    <property type="molecule type" value="Genomic_DNA"/>
</dbReference>